<dbReference type="Pfam" id="PF00566">
    <property type="entry name" value="RabGAP-TBC"/>
    <property type="match status" value="1"/>
</dbReference>
<accession>A0A8S3ZTM4</accession>
<evidence type="ECO:0000313" key="3">
    <source>
        <dbReference type="EMBL" id="CAG5132877.1"/>
    </source>
</evidence>
<organism evidence="3 4">
    <name type="scientific">Candidula unifasciata</name>
    <dbReference type="NCBI Taxonomy" id="100452"/>
    <lineage>
        <taxon>Eukaryota</taxon>
        <taxon>Metazoa</taxon>
        <taxon>Spiralia</taxon>
        <taxon>Lophotrochozoa</taxon>
        <taxon>Mollusca</taxon>
        <taxon>Gastropoda</taxon>
        <taxon>Heterobranchia</taxon>
        <taxon>Euthyneura</taxon>
        <taxon>Panpulmonata</taxon>
        <taxon>Eupulmonata</taxon>
        <taxon>Stylommatophora</taxon>
        <taxon>Helicina</taxon>
        <taxon>Helicoidea</taxon>
        <taxon>Geomitridae</taxon>
        <taxon>Candidula</taxon>
    </lineage>
</organism>
<dbReference type="InterPro" id="IPR035969">
    <property type="entry name" value="Rab-GAP_TBC_sf"/>
</dbReference>
<evidence type="ECO:0000256" key="1">
    <source>
        <dbReference type="ARBA" id="ARBA00022468"/>
    </source>
</evidence>
<proteinExistence type="predicted"/>
<dbReference type="GO" id="GO:1901096">
    <property type="term" value="P:regulation of autophagosome maturation"/>
    <property type="evidence" value="ECO:0007669"/>
    <property type="project" value="TreeGrafter"/>
</dbReference>
<protein>
    <recommendedName>
        <fullName evidence="2">Rab-GAP TBC domain-containing protein</fullName>
    </recommendedName>
</protein>
<keyword evidence="4" id="KW-1185">Reference proteome</keyword>
<dbReference type="EMBL" id="CAJHNH020005724">
    <property type="protein sequence ID" value="CAG5132877.1"/>
    <property type="molecule type" value="Genomic_DNA"/>
</dbReference>
<dbReference type="SUPFAM" id="SSF47923">
    <property type="entry name" value="Ypt/Rab-GAP domain of gyp1p"/>
    <property type="match status" value="2"/>
</dbReference>
<comment type="caution">
    <text evidence="3">The sequence shown here is derived from an EMBL/GenBank/DDBJ whole genome shotgun (WGS) entry which is preliminary data.</text>
</comment>
<evidence type="ECO:0000313" key="4">
    <source>
        <dbReference type="Proteomes" id="UP000678393"/>
    </source>
</evidence>
<dbReference type="PANTHER" id="PTHR22957">
    <property type="entry name" value="TBC1 DOMAIN FAMILY MEMBER GTPASE-ACTIVATING PROTEIN"/>
    <property type="match status" value="1"/>
</dbReference>
<dbReference type="OrthoDB" id="10264062at2759"/>
<sequence length="724" mass="83493">MAGFYNMDQKEVIRIKVKKCDGKTQAEYKKFSIDPQITSFEMLQGILAKAFEIRSDFTISYMTYDSEGQNVYQSMLSDWDMDAAFQCASEPYLKLRVDVRLFEDLEDWDVIAPVEIPHHQLLGLVDKHSILSAVTGSITHKLVRTVSSMQRAMGFKHPENGVTKPAKLPMCDTEFRNYLDSSGFMIKPNEFRQSVYQGGIEHSLRRVAWRHLLSIYPAHLSSKDRFRYLKCKEEEYRKLKEEWCEKLRNGAVMEEVKHVVNMVEKDVLRTDRSHSFYSGSDENKNTLSLFHILVTFALTHPDVSYCQGMSDLASPLLVTQKNEGQAYICFCALMRRLHTNFTTEGSAIMMKFHHLSELLNMYDPVLYEYLLQNSAGDMFFCYRWFLLEMKREFPFNDALHVLEVMWATLPHCPPQHEIKLADAGYSCQLLSTSPGSPTFSQQHNMYTKLLALRRGGILHRGTQTANSTASVIPRANNNMSTYSLSHCDDVRTNRSSISSFDTSPSDREVRDTSFPKIDHSVTYCVHQKLDNIQKIDNIRHVLKNRQLYEHFSTHFRIIDIKATDTSPKAAGLNLITPKTLSPLASRYLPFRAETDKSEITKNLSDSLISDCQEATEEFGSSETTCSLFTGTPVRDPSKLPPPQEFGAGNPFLMFLSLTLLLQHREFILSQEMCYEEIAMYFDRLVRKHDANHTLQFTRQMYMEYLRAQQANVKEDEDLEFNLNF</sequence>
<dbReference type="GO" id="GO:0005096">
    <property type="term" value="F:GTPase activator activity"/>
    <property type="evidence" value="ECO:0007669"/>
    <property type="project" value="UniProtKB-KW"/>
</dbReference>
<keyword evidence="1" id="KW-0343">GTPase activation</keyword>
<dbReference type="AlphaFoldDB" id="A0A8S3ZTM4"/>
<evidence type="ECO:0000259" key="2">
    <source>
        <dbReference type="PROSITE" id="PS50086"/>
    </source>
</evidence>
<dbReference type="Proteomes" id="UP000678393">
    <property type="component" value="Unassembled WGS sequence"/>
</dbReference>
<name>A0A8S3ZTM4_9EUPU</name>
<feature type="domain" description="Rab-GAP TBC" evidence="2">
    <location>
        <begin position="199"/>
        <end position="409"/>
    </location>
</feature>
<dbReference type="PANTHER" id="PTHR22957:SF333">
    <property type="entry name" value="TBC1 DOMAIN FAMILY MEMBER 25"/>
    <property type="match status" value="1"/>
</dbReference>
<dbReference type="Gene3D" id="1.10.8.270">
    <property type="entry name" value="putative rabgap domain of human tbc1 domain family member 14 like domains"/>
    <property type="match status" value="1"/>
</dbReference>
<dbReference type="SMART" id="SM00164">
    <property type="entry name" value="TBC"/>
    <property type="match status" value="1"/>
</dbReference>
<dbReference type="InterPro" id="IPR000195">
    <property type="entry name" value="Rab-GAP-TBC_dom"/>
</dbReference>
<gene>
    <name evidence="3" type="ORF">CUNI_LOCUS18435</name>
</gene>
<dbReference type="GO" id="GO:0005776">
    <property type="term" value="C:autophagosome"/>
    <property type="evidence" value="ECO:0007669"/>
    <property type="project" value="TreeGrafter"/>
</dbReference>
<dbReference type="PROSITE" id="PS50086">
    <property type="entry name" value="TBC_RABGAP"/>
    <property type="match status" value="1"/>
</dbReference>
<reference evidence="3" key="1">
    <citation type="submission" date="2021-04" db="EMBL/GenBank/DDBJ databases">
        <authorList>
            <consortium name="Molecular Ecology Group"/>
        </authorList>
    </citation>
    <scope>NUCLEOTIDE SEQUENCE</scope>
</reference>
<dbReference type="Gene3D" id="1.10.472.80">
    <property type="entry name" value="Ypt/Rab-GAP domain of gyp1p, domain 3"/>
    <property type="match status" value="1"/>
</dbReference>